<dbReference type="GO" id="GO:0000287">
    <property type="term" value="F:magnesium ion binding"/>
    <property type="evidence" value="ECO:0007669"/>
    <property type="project" value="TreeGrafter"/>
</dbReference>
<dbReference type="SUPFAM" id="SSF143865">
    <property type="entry name" value="CorA soluble domain-like"/>
    <property type="match status" value="1"/>
</dbReference>
<evidence type="ECO:0000256" key="7">
    <source>
        <dbReference type="ARBA" id="ARBA00023136"/>
    </source>
</evidence>
<accession>A0A1F6M8N6</accession>
<dbReference type="CDD" id="cd12822">
    <property type="entry name" value="TmCorA-like"/>
    <property type="match status" value="1"/>
</dbReference>
<dbReference type="GO" id="GO:0050897">
    <property type="term" value="F:cobalt ion binding"/>
    <property type="evidence" value="ECO:0007669"/>
    <property type="project" value="TreeGrafter"/>
</dbReference>
<gene>
    <name evidence="9" type="ORF">A3J66_03225</name>
</gene>
<dbReference type="GO" id="GO:0015095">
    <property type="term" value="F:magnesium ion transmembrane transporter activity"/>
    <property type="evidence" value="ECO:0007669"/>
    <property type="project" value="TreeGrafter"/>
</dbReference>
<keyword evidence="6 8" id="KW-1133">Transmembrane helix</keyword>
<dbReference type="InterPro" id="IPR002523">
    <property type="entry name" value="MgTranspt_CorA/ZnTranspt_ZntB"/>
</dbReference>
<dbReference type="Pfam" id="PF01544">
    <property type="entry name" value="CorA"/>
    <property type="match status" value="1"/>
</dbReference>
<feature type="transmembrane region" description="Helical" evidence="8">
    <location>
        <begin position="245"/>
        <end position="268"/>
    </location>
</feature>
<name>A0A1F6M8N6_9BACT</name>
<evidence type="ECO:0000313" key="9">
    <source>
        <dbReference type="EMBL" id="OGH67961.1"/>
    </source>
</evidence>
<keyword evidence="4" id="KW-1003">Cell membrane</keyword>
<organism evidence="9 10">
    <name type="scientific">Candidatus Magasanikbacteria bacterium RIFCSPHIGHO2_02_FULL_47_14</name>
    <dbReference type="NCBI Taxonomy" id="1798680"/>
    <lineage>
        <taxon>Bacteria</taxon>
        <taxon>Candidatus Magasanikiibacteriota</taxon>
    </lineage>
</organism>
<dbReference type="SUPFAM" id="SSF144083">
    <property type="entry name" value="Magnesium transport protein CorA, transmembrane region"/>
    <property type="match status" value="1"/>
</dbReference>
<dbReference type="InterPro" id="IPR045861">
    <property type="entry name" value="CorA_cytoplasmic_dom"/>
</dbReference>
<dbReference type="GO" id="GO:0005886">
    <property type="term" value="C:plasma membrane"/>
    <property type="evidence" value="ECO:0007669"/>
    <property type="project" value="UniProtKB-SubCell"/>
</dbReference>
<dbReference type="AlphaFoldDB" id="A0A1F6M8N6"/>
<evidence type="ECO:0000256" key="8">
    <source>
        <dbReference type="SAM" id="Phobius"/>
    </source>
</evidence>
<dbReference type="GO" id="GO:0015087">
    <property type="term" value="F:cobalt ion transmembrane transporter activity"/>
    <property type="evidence" value="ECO:0007669"/>
    <property type="project" value="TreeGrafter"/>
</dbReference>
<comment type="caution">
    <text evidence="9">The sequence shown here is derived from an EMBL/GenBank/DDBJ whole genome shotgun (WGS) entry which is preliminary data.</text>
</comment>
<keyword evidence="5 8" id="KW-0812">Transmembrane</keyword>
<evidence type="ECO:0000313" key="10">
    <source>
        <dbReference type="Proteomes" id="UP000176282"/>
    </source>
</evidence>
<dbReference type="InterPro" id="IPR045863">
    <property type="entry name" value="CorA_TM1_TM2"/>
</dbReference>
<evidence type="ECO:0000256" key="3">
    <source>
        <dbReference type="ARBA" id="ARBA00022448"/>
    </source>
</evidence>
<evidence type="ECO:0000256" key="6">
    <source>
        <dbReference type="ARBA" id="ARBA00022989"/>
    </source>
</evidence>
<dbReference type="STRING" id="1798680.A3J66_03225"/>
<evidence type="ECO:0008006" key="11">
    <source>
        <dbReference type="Google" id="ProtNLM"/>
    </source>
</evidence>
<reference evidence="9 10" key="1">
    <citation type="journal article" date="2016" name="Nat. Commun.">
        <title>Thousands of microbial genomes shed light on interconnected biogeochemical processes in an aquifer system.</title>
        <authorList>
            <person name="Anantharaman K."/>
            <person name="Brown C.T."/>
            <person name="Hug L.A."/>
            <person name="Sharon I."/>
            <person name="Castelle C.J."/>
            <person name="Probst A.J."/>
            <person name="Thomas B.C."/>
            <person name="Singh A."/>
            <person name="Wilkins M.J."/>
            <person name="Karaoz U."/>
            <person name="Brodie E.L."/>
            <person name="Williams K.H."/>
            <person name="Hubbard S.S."/>
            <person name="Banfield J.F."/>
        </authorList>
    </citation>
    <scope>NUCLEOTIDE SEQUENCE [LARGE SCALE GENOMIC DNA]</scope>
</reference>
<dbReference type="Gene3D" id="3.30.460.20">
    <property type="entry name" value="CorA soluble domain-like"/>
    <property type="match status" value="1"/>
</dbReference>
<dbReference type="PANTHER" id="PTHR46494">
    <property type="entry name" value="CORA FAMILY METAL ION TRANSPORTER (EUROFUNG)"/>
    <property type="match status" value="1"/>
</dbReference>
<sequence>MSIKILKTETLTWVNIDQVDEQAVAYLKESYTFHPLDLEDVRGESHTPKIDTYKNYLFMILQFPQWRGETHSVVAHELDIFIGENYIITIQNTKSRDLKNFFYRCMKNRNIKRDWMSSTSGYLLYKLLEALFKSTQPILNSIGKELSQLEQNIFDGDEDEQNVKELALHRRNVLNFRRIIDPQRYLVASLSHIRKPFLSEETSLYFDDINDYLSKLWTIVDTYKDTINGLHVTTESLLSQKTNKVIRTLTVISVGLLPFTLLASVYGMNISNLPYAQHPLWVWGMFLILALVVTASIVVMKIKKWL</sequence>
<proteinExistence type="inferred from homology"/>
<dbReference type="Proteomes" id="UP000176282">
    <property type="component" value="Unassembled WGS sequence"/>
</dbReference>
<evidence type="ECO:0000256" key="4">
    <source>
        <dbReference type="ARBA" id="ARBA00022475"/>
    </source>
</evidence>
<dbReference type="Gene3D" id="1.20.58.340">
    <property type="entry name" value="Magnesium transport protein CorA, transmembrane region"/>
    <property type="match status" value="2"/>
</dbReference>
<dbReference type="EMBL" id="MFQB01000018">
    <property type="protein sequence ID" value="OGH67961.1"/>
    <property type="molecule type" value="Genomic_DNA"/>
</dbReference>
<feature type="transmembrane region" description="Helical" evidence="8">
    <location>
        <begin position="280"/>
        <end position="300"/>
    </location>
</feature>
<protein>
    <recommendedName>
        <fullName evidence="11">Magnesium transport protein CorA</fullName>
    </recommendedName>
</protein>
<keyword evidence="3" id="KW-0813">Transport</keyword>
<comment type="subcellular location">
    <subcellularLocation>
        <location evidence="1">Cell membrane</location>
        <topology evidence="1">Multi-pass membrane protein</topology>
    </subcellularLocation>
</comment>
<keyword evidence="7 8" id="KW-0472">Membrane</keyword>
<comment type="similarity">
    <text evidence="2">Belongs to the CorA metal ion transporter (MIT) (TC 1.A.35) family.</text>
</comment>
<dbReference type="PANTHER" id="PTHR46494:SF1">
    <property type="entry name" value="CORA FAMILY METAL ION TRANSPORTER (EUROFUNG)"/>
    <property type="match status" value="1"/>
</dbReference>
<evidence type="ECO:0000256" key="5">
    <source>
        <dbReference type="ARBA" id="ARBA00022692"/>
    </source>
</evidence>
<evidence type="ECO:0000256" key="1">
    <source>
        <dbReference type="ARBA" id="ARBA00004651"/>
    </source>
</evidence>
<evidence type="ECO:0000256" key="2">
    <source>
        <dbReference type="ARBA" id="ARBA00009765"/>
    </source>
</evidence>